<keyword evidence="2 5" id="KW-0812">Transmembrane</keyword>
<evidence type="ECO:0000313" key="8">
    <source>
        <dbReference type="Proteomes" id="UP000540989"/>
    </source>
</evidence>
<dbReference type="EMBL" id="JACHIP010000005">
    <property type="protein sequence ID" value="MBB5059126.1"/>
    <property type="molecule type" value="Genomic_DNA"/>
</dbReference>
<dbReference type="InterPro" id="IPR036259">
    <property type="entry name" value="MFS_trans_sf"/>
</dbReference>
<organism evidence="7 8">
    <name type="scientific">Granulicella aggregans</name>
    <dbReference type="NCBI Taxonomy" id="474949"/>
    <lineage>
        <taxon>Bacteria</taxon>
        <taxon>Pseudomonadati</taxon>
        <taxon>Acidobacteriota</taxon>
        <taxon>Terriglobia</taxon>
        <taxon>Terriglobales</taxon>
        <taxon>Acidobacteriaceae</taxon>
        <taxon>Granulicella</taxon>
    </lineage>
</organism>
<comment type="subcellular location">
    <subcellularLocation>
        <location evidence="1">Membrane</location>
        <topology evidence="1">Multi-pass membrane protein</topology>
    </subcellularLocation>
</comment>
<keyword evidence="3 5" id="KW-1133">Transmembrane helix</keyword>
<dbReference type="CDD" id="cd17316">
    <property type="entry name" value="MFS_SV2_like"/>
    <property type="match status" value="1"/>
</dbReference>
<dbReference type="Pfam" id="PF00083">
    <property type="entry name" value="Sugar_tr"/>
    <property type="match status" value="1"/>
</dbReference>
<dbReference type="PANTHER" id="PTHR23508">
    <property type="entry name" value="CARBOXYLIC ACID TRANSPORTER PROTEIN HOMOLOG"/>
    <property type="match status" value="1"/>
</dbReference>
<keyword evidence="8" id="KW-1185">Reference proteome</keyword>
<dbReference type="InterPro" id="IPR020846">
    <property type="entry name" value="MFS_dom"/>
</dbReference>
<dbReference type="InterPro" id="IPR005828">
    <property type="entry name" value="MFS_sugar_transport-like"/>
</dbReference>
<feature type="domain" description="Major facilitator superfamily (MFS) profile" evidence="6">
    <location>
        <begin position="33"/>
        <end position="464"/>
    </location>
</feature>
<feature type="transmembrane region" description="Helical" evidence="5">
    <location>
        <begin position="342"/>
        <end position="362"/>
    </location>
</feature>
<dbReference type="PANTHER" id="PTHR23508:SF10">
    <property type="entry name" value="CARBOXYLIC ACID TRANSPORTER PROTEIN HOMOLOG"/>
    <property type="match status" value="1"/>
</dbReference>
<comment type="caution">
    <text evidence="7">The sequence shown here is derived from an EMBL/GenBank/DDBJ whole genome shotgun (WGS) entry which is preliminary data.</text>
</comment>
<evidence type="ECO:0000313" key="7">
    <source>
        <dbReference type="EMBL" id="MBB5059126.1"/>
    </source>
</evidence>
<dbReference type="Proteomes" id="UP000540989">
    <property type="component" value="Unassembled WGS sequence"/>
</dbReference>
<dbReference type="Gene3D" id="1.20.1250.20">
    <property type="entry name" value="MFS general substrate transporter like domains"/>
    <property type="match status" value="1"/>
</dbReference>
<dbReference type="AlphaFoldDB" id="A0A7W7ZH23"/>
<feature type="transmembrane region" description="Helical" evidence="5">
    <location>
        <begin position="310"/>
        <end position="330"/>
    </location>
</feature>
<dbReference type="RefSeq" id="WP_184220033.1">
    <property type="nucleotide sequence ID" value="NZ_JACHIP010000005.1"/>
</dbReference>
<evidence type="ECO:0000256" key="4">
    <source>
        <dbReference type="ARBA" id="ARBA00023136"/>
    </source>
</evidence>
<accession>A0A7W7ZH23</accession>
<feature type="transmembrane region" description="Helical" evidence="5">
    <location>
        <begin position="75"/>
        <end position="93"/>
    </location>
</feature>
<evidence type="ECO:0000256" key="5">
    <source>
        <dbReference type="SAM" id="Phobius"/>
    </source>
</evidence>
<feature type="transmembrane region" description="Helical" evidence="5">
    <location>
        <begin position="437"/>
        <end position="458"/>
    </location>
</feature>
<sequence>MTLAIANDAVPTLSTTIPARLDRLPWSTWHTRVIIALSVTWLLDGLEGSLGGSLAGTLKSRAGLSLTDADLGLSSSLYLVGAVVGALVFGYLADRFGRRRLFTWTLILYLSATAATGLSHGLFTFTLCRVLTGAGIGGEYAAINSAVDELIPARLRGRVDLWINATFWLGIILGSGISTAFLVPSVFGEALGWRLAFCSGVPIGLLVLILRRYIPESPRWLLTHNRSVEAEAVIANIEATLPANHAHPSLSEIELSPRSSFASIAQILAGPYRRRSFLCFFLMAAQAFFYNSVFFSLALVLLQFYGVSPAHVGVLFIPIAVTNFLGPALLGRLFDTIGRRQMICATYCLSGVTLFASSLLFYQHRLTLTEQVAWWSVTFFFASTAASSAYLTVSEVFPQQIRASAIAVFYAFGTLAGGVFGPLIFGHLTSVASRTPLLIGYTAGATVMIAAGLAQAIWGVPAERRPLEELRIPSELHVAVTGK</sequence>
<evidence type="ECO:0000256" key="2">
    <source>
        <dbReference type="ARBA" id="ARBA00022692"/>
    </source>
</evidence>
<proteinExistence type="predicted"/>
<feature type="transmembrane region" description="Helical" evidence="5">
    <location>
        <begin position="374"/>
        <end position="393"/>
    </location>
</feature>
<dbReference type="SUPFAM" id="SSF103473">
    <property type="entry name" value="MFS general substrate transporter"/>
    <property type="match status" value="1"/>
</dbReference>
<protein>
    <submittedName>
        <fullName evidence="7">MFS family permease</fullName>
    </submittedName>
</protein>
<feature type="transmembrane region" description="Helical" evidence="5">
    <location>
        <begin position="161"/>
        <end position="184"/>
    </location>
</feature>
<dbReference type="GO" id="GO:0005886">
    <property type="term" value="C:plasma membrane"/>
    <property type="evidence" value="ECO:0007669"/>
    <property type="project" value="TreeGrafter"/>
</dbReference>
<dbReference type="PROSITE" id="PS50850">
    <property type="entry name" value="MFS"/>
    <property type="match status" value="1"/>
</dbReference>
<feature type="transmembrane region" description="Helical" evidence="5">
    <location>
        <begin position="277"/>
        <end position="304"/>
    </location>
</feature>
<evidence type="ECO:0000259" key="6">
    <source>
        <dbReference type="PROSITE" id="PS50850"/>
    </source>
</evidence>
<evidence type="ECO:0000256" key="3">
    <source>
        <dbReference type="ARBA" id="ARBA00022989"/>
    </source>
</evidence>
<feature type="transmembrane region" description="Helical" evidence="5">
    <location>
        <begin position="405"/>
        <end position="425"/>
    </location>
</feature>
<keyword evidence="4 5" id="KW-0472">Membrane</keyword>
<feature type="transmembrane region" description="Helical" evidence="5">
    <location>
        <begin position="190"/>
        <end position="210"/>
    </location>
</feature>
<dbReference type="GO" id="GO:0046943">
    <property type="term" value="F:carboxylic acid transmembrane transporter activity"/>
    <property type="evidence" value="ECO:0007669"/>
    <property type="project" value="TreeGrafter"/>
</dbReference>
<name>A0A7W7ZH23_9BACT</name>
<evidence type="ECO:0000256" key="1">
    <source>
        <dbReference type="ARBA" id="ARBA00004141"/>
    </source>
</evidence>
<reference evidence="7 8" key="1">
    <citation type="submission" date="2020-08" db="EMBL/GenBank/DDBJ databases">
        <title>Genomic Encyclopedia of Type Strains, Phase IV (KMG-V): Genome sequencing to study the core and pangenomes of soil and plant-associated prokaryotes.</title>
        <authorList>
            <person name="Whitman W."/>
        </authorList>
    </citation>
    <scope>NUCLEOTIDE SEQUENCE [LARGE SCALE GENOMIC DNA]</scope>
    <source>
        <strain evidence="7 8">M8UP14</strain>
    </source>
</reference>
<gene>
    <name evidence="7" type="ORF">HDF16_003849</name>
</gene>